<dbReference type="InterPro" id="IPR025602">
    <property type="entry name" value="BCP1_family"/>
</dbReference>
<name>A0A1L8DC46_9DIPT</name>
<sequence>MFGNKVSKTGEQQDEESDASMDGIYTGNEKLQVDFEGRNPIDSDFDGIKQMLNQLFLNAKINTNELTDMIIGQNYVGSVIWQSDDVDDEDESDVDDSSFIFGVTTVLNLSKWQEKECIKQIRNHLVEKAQTAAGRLKEIFDDTDHHVGFLVNERFINIPPMISIPLLDSLQKEINRAVGKNMPFTFEYFLMVIKYYKTDSKKAKKGEEVNYSNPEEEIIAKDAILSFEYSVAEADSGLTGNWLEDDVALTPYRKVIVFEAKKLPDIVGRIKEFVE</sequence>
<dbReference type="AlphaFoldDB" id="A0A1L8DC46"/>
<evidence type="ECO:0000256" key="3">
    <source>
        <dbReference type="SAM" id="MobiDB-lite"/>
    </source>
</evidence>
<accession>A0A1L8DC46</accession>
<dbReference type="PANTHER" id="PTHR13261">
    <property type="entry name" value="BRCA2 AND CDKN1A INTERACTING PROTEIN"/>
    <property type="match status" value="1"/>
</dbReference>
<protein>
    <recommendedName>
        <fullName evidence="2">Protein BCCIP homolog</fullName>
    </recommendedName>
</protein>
<dbReference type="PANTHER" id="PTHR13261:SF0">
    <property type="entry name" value="BRCA2 AND CDKN1A-INTERACTING PROTEIN"/>
    <property type="match status" value="1"/>
</dbReference>
<evidence type="ECO:0000313" key="4">
    <source>
        <dbReference type="EMBL" id="JAV04019.1"/>
    </source>
</evidence>
<reference evidence="4" key="1">
    <citation type="submission" date="2016-12" db="EMBL/GenBank/DDBJ databases">
        <title>An insight into the sialome and mialome of the sand fly, Nyssomyia neivai.</title>
        <authorList>
            <person name="Sebastian V."/>
            <person name="Goulart T.M."/>
            <person name="Oliveira W."/>
            <person name="Calvo E."/>
            <person name="Oliveira L.F."/>
            <person name="Pinto M.C."/>
            <person name="Rosselino A.M."/>
            <person name="Ribeiro J.M."/>
        </authorList>
    </citation>
    <scope>NUCLEOTIDE SEQUENCE</scope>
</reference>
<evidence type="ECO:0000256" key="1">
    <source>
        <dbReference type="ARBA" id="ARBA00006781"/>
    </source>
</evidence>
<evidence type="ECO:0000256" key="2">
    <source>
        <dbReference type="PIRNR" id="PIRNR028983"/>
    </source>
</evidence>
<dbReference type="GO" id="GO:0005634">
    <property type="term" value="C:nucleus"/>
    <property type="evidence" value="ECO:0007669"/>
    <property type="project" value="TreeGrafter"/>
</dbReference>
<proteinExistence type="inferred from homology"/>
<feature type="compositionally biased region" description="Polar residues" evidence="3">
    <location>
        <begin position="1"/>
        <end position="10"/>
    </location>
</feature>
<dbReference type="EMBL" id="GFDF01010065">
    <property type="protein sequence ID" value="JAV04019.1"/>
    <property type="molecule type" value="Transcribed_RNA"/>
</dbReference>
<organism evidence="4">
    <name type="scientific">Nyssomyia neivai</name>
    <dbReference type="NCBI Taxonomy" id="330878"/>
    <lineage>
        <taxon>Eukaryota</taxon>
        <taxon>Metazoa</taxon>
        <taxon>Ecdysozoa</taxon>
        <taxon>Arthropoda</taxon>
        <taxon>Hexapoda</taxon>
        <taxon>Insecta</taxon>
        <taxon>Pterygota</taxon>
        <taxon>Neoptera</taxon>
        <taxon>Endopterygota</taxon>
        <taxon>Diptera</taxon>
        <taxon>Nematocera</taxon>
        <taxon>Psychodoidea</taxon>
        <taxon>Psychodidae</taxon>
        <taxon>Nyssomyia</taxon>
    </lineage>
</organism>
<feature type="region of interest" description="Disordered" evidence="3">
    <location>
        <begin position="1"/>
        <end position="23"/>
    </location>
</feature>
<dbReference type="Pfam" id="PF13862">
    <property type="entry name" value="BCCIP"/>
    <property type="match status" value="1"/>
</dbReference>
<comment type="similarity">
    <text evidence="1 2">Belongs to the BCP1 family.</text>
</comment>
<dbReference type="PIRSF" id="PIRSF028983">
    <property type="entry name" value="BCP1"/>
    <property type="match status" value="1"/>
</dbReference>